<dbReference type="AlphaFoldDB" id="A0A0A9D9J7"/>
<feature type="chain" id="PRO_5002063767" description="Secreted protein" evidence="1">
    <location>
        <begin position="30"/>
        <end position="101"/>
    </location>
</feature>
<evidence type="ECO:0008006" key="3">
    <source>
        <dbReference type="Google" id="ProtNLM"/>
    </source>
</evidence>
<dbReference type="EMBL" id="GBRH01217478">
    <property type="protein sequence ID" value="JAD80417.1"/>
    <property type="molecule type" value="Transcribed_RNA"/>
</dbReference>
<reference evidence="2" key="1">
    <citation type="submission" date="2014-09" db="EMBL/GenBank/DDBJ databases">
        <authorList>
            <person name="Magalhaes I.L.F."/>
            <person name="Oliveira U."/>
            <person name="Santos F.R."/>
            <person name="Vidigal T.H.D.A."/>
            <person name="Brescovit A.D."/>
            <person name="Santos A.J."/>
        </authorList>
    </citation>
    <scope>NUCLEOTIDE SEQUENCE</scope>
    <source>
        <tissue evidence="2">Shoot tissue taken approximately 20 cm above the soil surface</tissue>
    </source>
</reference>
<evidence type="ECO:0000256" key="1">
    <source>
        <dbReference type="SAM" id="SignalP"/>
    </source>
</evidence>
<feature type="signal peptide" evidence="1">
    <location>
        <begin position="1"/>
        <end position="29"/>
    </location>
</feature>
<reference evidence="2" key="2">
    <citation type="journal article" date="2015" name="Data Brief">
        <title>Shoot transcriptome of the giant reed, Arundo donax.</title>
        <authorList>
            <person name="Barrero R.A."/>
            <person name="Guerrero F.D."/>
            <person name="Moolhuijzen P."/>
            <person name="Goolsby J.A."/>
            <person name="Tidwell J."/>
            <person name="Bellgard S.E."/>
            <person name="Bellgard M.I."/>
        </authorList>
    </citation>
    <scope>NUCLEOTIDE SEQUENCE</scope>
    <source>
        <tissue evidence="2">Shoot tissue taken approximately 20 cm above the soil surface</tissue>
    </source>
</reference>
<accession>A0A0A9D9J7</accession>
<evidence type="ECO:0000313" key="2">
    <source>
        <dbReference type="EMBL" id="JAD80417.1"/>
    </source>
</evidence>
<proteinExistence type="predicted"/>
<name>A0A0A9D9J7_ARUDO</name>
<organism evidence="2">
    <name type="scientific">Arundo donax</name>
    <name type="common">Giant reed</name>
    <name type="synonym">Donax arundinaceus</name>
    <dbReference type="NCBI Taxonomy" id="35708"/>
    <lineage>
        <taxon>Eukaryota</taxon>
        <taxon>Viridiplantae</taxon>
        <taxon>Streptophyta</taxon>
        <taxon>Embryophyta</taxon>
        <taxon>Tracheophyta</taxon>
        <taxon>Spermatophyta</taxon>
        <taxon>Magnoliopsida</taxon>
        <taxon>Liliopsida</taxon>
        <taxon>Poales</taxon>
        <taxon>Poaceae</taxon>
        <taxon>PACMAD clade</taxon>
        <taxon>Arundinoideae</taxon>
        <taxon>Arundineae</taxon>
        <taxon>Arundo</taxon>
    </lineage>
</organism>
<keyword evidence="1" id="KW-0732">Signal</keyword>
<sequence length="101" mass="10991">MIGVAPLLKDLRALSLSCCVLSPWIAVAGKPFEYSQYLNESASRLVSTKTNVRGCLLLATPTDCLCKRSSRKPLFSPSLTNSIFCSIRSVLDPTLPTVINM</sequence>
<protein>
    <recommendedName>
        <fullName evidence="3">Secreted protein</fullName>
    </recommendedName>
</protein>